<dbReference type="PROSITE" id="PS50076">
    <property type="entry name" value="DNAJ_2"/>
    <property type="match status" value="1"/>
</dbReference>
<dbReference type="InterPro" id="IPR001623">
    <property type="entry name" value="DnaJ_domain"/>
</dbReference>
<evidence type="ECO:0000313" key="4">
    <source>
        <dbReference type="EMBL" id="CAG8535226.1"/>
    </source>
</evidence>
<keyword evidence="2" id="KW-1133">Transmembrane helix</keyword>
<reference evidence="4" key="1">
    <citation type="submission" date="2021-06" db="EMBL/GenBank/DDBJ databases">
        <authorList>
            <person name="Kallberg Y."/>
            <person name="Tangrot J."/>
            <person name="Rosling A."/>
        </authorList>
    </citation>
    <scope>NUCLEOTIDE SEQUENCE</scope>
    <source>
        <strain evidence="4">AZ414A</strain>
    </source>
</reference>
<proteinExistence type="predicted"/>
<evidence type="ECO:0000259" key="3">
    <source>
        <dbReference type="PROSITE" id="PS50076"/>
    </source>
</evidence>
<accession>A0A9N9AP66</accession>
<feature type="domain" description="J" evidence="3">
    <location>
        <begin position="71"/>
        <end position="137"/>
    </location>
</feature>
<name>A0A9N9AP66_9GLOM</name>
<dbReference type="GO" id="GO:0036503">
    <property type="term" value="P:ERAD pathway"/>
    <property type="evidence" value="ECO:0007669"/>
    <property type="project" value="TreeGrafter"/>
</dbReference>
<dbReference type="PANTHER" id="PTHR44360">
    <property type="entry name" value="DNAJ HOMOLOG SUBFAMILY B MEMBER 9"/>
    <property type="match status" value="1"/>
</dbReference>
<dbReference type="GO" id="GO:0051787">
    <property type="term" value="F:misfolded protein binding"/>
    <property type="evidence" value="ECO:0007669"/>
    <property type="project" value="TreeGrafter"/>
</dbReference>
<evidence type="ECO:0000256" key="2">
    <source>
        <dbReference type="SAM" id="Phobius"/>
    </source>
</evidence>
<dbReference type="InterPro" id="IPR036869">
    <property type="entry name" value="J_dom_sf"/>
</dbReference>
<dbReference type="GO" id="GO:0005783">
    <property type="term" value="C:endoplasmic reticulum"/>
    <property type="evidence" value="ECO:0007669"/>
    <property type="project" value="TreeGrafter"/>
</dbReference>
<dbReference type="SUPFAM" id="SSF46565">
    <property type="entry name" value="Chaperone J-domain"/>
    <property type="match status" value="1"/>
</dbReference>
<dbReference type="CDD" id="cd06257">
    <property type="entry name" value="DnaJ"/>
    <property type="match status" value="1"/>
</dbReference>
<dbReference type="EMBL" id="CAJVPK010000640">
    <property type="protein sequence ID" value="CAG8535226.1"/>
    <property type="molecule type" value="Genomic_DNA"/>
</dbReference>
<organism evidence="4 5">
    <name type="scientific">Diversispora eburnea</name>
    <dbReference type="NCBI Taxonomy" id="1213867"/>
    <lineage>
        <taxon>Eukaryota</taxon>
        <taxon>Fungi</taxon>
        <taxon>Fungi incertae sedis</taxon>
        <taxon>Mucoromycota</taxon>
        <taxon>Glomeromycotina</taxon>
        <taxon>Glomeromycetes</taxon>
        <taxon>Diversisporales</taxon>
        <taxon>Diversisporaceae</taxon>
        <taxon>Diversispora</taxon>
    </lineage>
</organism>
<evidence type="ECO:0000256" key="1">
    <source>
        <dbReference type="ARBA" id="ARBA00023186"/>
    </source>
</evidence>
<dbReference type="SMART" id="SM00271">
    <property type="entry name" value="DnaJ"/>
    <property type="match status" value="1"/>
</dbReference>
<keyword evidence="2" id="KW-0812">Transmembrane</keyword>
<dbReference type="OrthoDB" id="436519at2759"/>
<dbReference type="Gene3D" id="1.10.287.110">
    <property type="entry name" value="DnaJ domain"/>
    <property type="match status" value="1"/>
</dbReference>
<dbReference type="PRINTS" id="PR00625">
    <property type="entry name" value="JDOMAIN"/>
</dbReference>
<dbReference type="AlphaFoldDB" id="A0A9N9AP66"/>
<dbReference type="Pfam" id="PF00226">
    <property type="entry name" value="DnaJ"/>
    <property type="match status" value="1"/>
</dbReference>
<keyword evidence="2" id="KW-0472">Membrane</keyword>
<dbReference type="Proteomes" id="UP000789706">
    <property type="component" value="Unassembled WGS sequence"/>
</dbReference>
<evidence type="ECO:0000313" key="5">
    <source>
        <dbReference type="Proteomes" id="UP000789706"/>
    </source>
</evidence>
<sequence length="330" mass="38866">MVDLMNLMNFLGWAFFPQLATNLVQKTYYKIFGVKPQQPKYEIHRRRIYIFIILIYLLYTVADVITSRPPNYYNVLKVDRDFTPKEIKTNLRKLQLAFHPDKNKGQEGQEGAQFIEIRVAYDTLTDPVKRFAYDRFGPQIKEWNDCSTIRDYIAQSWVTFVGFYTGTGILLLVLYILGKGKFGRFWRFLIFFSMACTEASMILNPEQPGIISYIFSRWIIFEQISILRQSFVVTFIAISQVGPILFPDETNIRPALQNLEVLSSYAAEETKNQLKLSFRPFQGDPNAQELVKMKMKELYIDNFLQHNNPEFYKINNEKYNRIIPDQKKDK</sequence>
<gene>
    <name evidence="4" type="ORF">DEBURN_LOCUS6338</name>
</gene>
<keyword evidence="5" id="KW-1185">Reference proteome</keyword>
<dbReference type="GO" id="GO:0051087">
    <property type="term" value="F:protein-folding chaperone binding"/>
    <property type="evidence" value="ECO:0007669"/>
    <property type="project" value="TreeGrafter"/>
</dbReference>
<dbReference type="InterPro" id="IPR051948">
    <property type="entry name" value="Hsp70_co-chaperone_J-domain"/>
</dbReference>
<feature type="transmembrane region" description="Helical" evidence="2">
    <location>
        <begin position="157"/>
        <end position="178"/>
    </location>
</feature>
<comment type="caution">
    <text evidence="4">The sequence shown here is derived from an EMBL/GenBank/DDBJ whole genome shotgun (WGS) entry which is preliminary data.</text>
</comment>
<keyword evidence="1" id="KW-0143">Chaperone</keyword>
<dbReference type="PANTHER" id="PTHR44360:SF1">
    <property type="entry name" value="DNAJ HOMOLOG SUBFAMILY B MEMBER 9"/>
    <property type="match status" value="1"/>
</dbReference>
<feature type="transmembrane region" description="Helical" evidence="2">
    <location>
        <begin position="48"/>
        <end position="66"/>
    </location>
</feature>
<protein>
    <submittedName>
        <fullName evidence="4">1343_t:CDS:1</fullName>
    </submittedName>
</protein>